<dbReference type="OrthoDB" id="9809206at2"/>
<evidence type="ECO:0000256" key="5">
    <source>
        <dbReference type="ARBA" id="ARBA00022989"/>
    </source>
</evidence>
<evidence type="ECO:0000256" key="4">
    <source>
        <dbReference type="ARBA" id="ARBA00022692"/>
    </source>
</evidence>
<evidence type="ECO:0000256" key="1">
    <source>
        <dbReference type="ARBA" id="ARBA00004651"/>
    </source>
</evidence>
<evidence type="ECO:0000259" key="8">
    <source>
        <dbReference type="Pfam" id="PF00924"/>
    </source>
</evidence>
<evidence type="ECO:0000256" key="7">
    <source>
        <dbReference type="SAM" id="Phobius"/>
    </source>
</evidence>
<dbReference type="Gene3D" id="1.10.287.1260">
    <property type="match status" value="1"/>
</dbReference>
<comment type="subcellular location">
    <subcellularLocation>
        <location evidence="1">Cell membrane</location>
        <topology evidence="1">Multi-pass membrane protein</topology>
    </subcellularLocation>
</comment>
<evidence type="ECO:0000259" key="10">
    <source>
        <dbReference type="Pfam" id="PF21088"/>
    </source>
</evidence>
<dbReference type="Pfam" id="PF21082">
    <property type="entry name" value="MS_channel_3rd"/>
    <property type="match status" value="1"/>
</dbReference>
<reference evidence="11 12" key="1">
    <citation type="submission" date="2015-09" db="EMBL/GenBank/DDBJ databases">
        <authorList>
            <consortium name="Pathogen Informatics"/>
        </authorList>
    </citation>
    <scope>NUCLEOTIDE SEQUENCE [LARGE SCALE GENOMIC DNA]</scope>
    <source>
        <strain evidence="11 12">2789STDY5834928</strain>
    </source>
</reference>
<feature type="transmembrane region" description="Helical" evidence="7">
    <location>
        <begin position="38"/>
        <end position="62"/>
    </location>
</feature>
<evidence type="ECO:0000256" key="3">
    <source>
        <dbReference type="ARBA" id="ARBA00022475"/>
    </source>
</evidence>
<evidence type="ECO:0000313" key="11">
    <source>
        <dbReference type="EMBL" id="CUQ89294.1"/>
    </source>
</evidence>
<dbReference type="GO" id="GO:0008381">
    <property type="term" value="F:mechanosensitive monoatomic ion channel activity"/>
    <property type="evidence" value="ECO:0007669"/>
    <property type="project" value="InterPro"/>
</dbReference>
<dbReference type="PANTHER" id="PTHR30221">
    <property type="entry name" value="SMALL-CONDUCTANCE MECHANOSENSITIVE CHANNEL"/>
    <property type="match status" value="1"/>
</dbReference>
<dbReference type="InterPro" id="IPR008910">
    <property type="entry name" value="MSC_TM_helix"/>
</dbReference>
<keyword evidence="6 7" id="KW-0472">Membrane</keyword>
<dbReference type="InterPro" id="IPR010920">
    <property type="entry name" value="LSM_dom_sf"/>
</dbReference>
<evidence type="ECO:0000256" key="6">
    <source>
        <dbReference type="ARBA" id="ARBA00023136"/>
    </source>
</evidence>
<feature type="transmembrane region" description="Helical" evidence="7">
    <location>
        <begin position="109"/>
        <end position="125"/>
    </location>
</feature>
<feature type="transmembrane region" description="Helical" evidence="7">
    <location>
        <begin position="82"/>
        <end position="103"/>
    </location>
</feature>
<dbReference type="Pfam" id="PF05552">
    <property type="entry name" value="MS_channel_1st_1"/>
    <property type="match status" value="1"/>
</dbReference>
<evidence type="ECO:0000259" key="9">
    <source>
        <dbReference type="Pfam" id="PF21082"/>
    </source>
</evidence>
<dbReference type="SUPFAM" id="SSF82689">
    <property type="entry name" value="Mechanosensitive channel protein MscS (YggB), C-terminal domain"/>
    <property type="match status" value="1"/>
</dbReference>
<evidence type="ECO:0000256" key="2">
    <source>
        <dbReference type="ARBA" id="ARBA00008017"/>
    </source>
</evidence>
<dbReference type="InterPro" id="IPR011066">
    <property type="entry name" value="MscS_channel_C_sf"/>
</dbReference>
<dbReference type="Proteomes" id="UP000095662">
    <property type="component" value="Unassembled WGS sequence"/>
</dbReference>
<accession>A0A174ZQ43</accession>
<evidence type="ECO:0000313" key="12">
    <source>
        <dbReference type="Proteomes" id="UP000095662"/>
    </source>
</evidence>
<comment type="similarity">
    <text evidence="2">Belongs to the MscS (TC 1.A.23) family.</text>
</comment>
<keyword evidence="3" id="KW-1003">Cell membrane</keyword>
<dbReference type="Pfam" id="PF21088">
    <property type="entry name" value="MS_channel_1st"/>
    <property type="match status" value="1"/>
</dbReference>
<feature type="domain" description="Mechanosensitive ion channel transmembrane helices 2/3" evidence="10">
    <location>
        <begin position="86"/>
        <end position="126"/>
    </location>
</feature>
<dbReference type="InterPro" id="IPR049142">
    <property type="entry name" value="MS_channel_1st"/>
</dbReference>
<name>A0A174ZQ43_9FIRM</name>
<keyword evidence="5 7" id="KW-1133">Transmembrane helix</keyword>
<organism evidence="11 12">
    <name type="scientific">[Eubacterium] siraeum</name>
    <dbReference type="NCBI Taxonomy" id="39492"/>
    <lineage>
        <taxon>Bacteria</taxon>
        <taxon>Bacillati</taxon>
        <taxon>Bacillota</taxon>
        <taxon>Clostridia</taxon>
        <taxon>Eubacteriales</taxon>
        <taxon>Oscillospiraceae</taxon>
        <taxon>Oscillospiraceae incertae sedis</taxon>
    </lineage>
</organism>
<dbReference type="Gene3D" id="2.30.30.60">
    <property type="match status" value="1"/>
</dbReference>
<sequence length="302" mass="33710">MNISLLSQAVGTSTNPLENAQEQIKEAETFFNKMINAFVGYLPTLIAAAIILIVGIVISKLVLKMMSRGMKHDVIDKTVSRFIYSLVRILLYALLATIVLAVLGVPMTSIIAVIGTAGVAIGLALQDSLSNIAGGFSIMLTKPFKIGDYIKVDDVEGTVEAINMWYTELHSYDNKAIFYPNGQITSKKVTNYTALGIRRVDMVYTISYNADFRKAMEVLKSITDAHELILKEPEPKIRITELAESAVRITCYPWVKAEDYWTVYFDLNEAVKEQFDRNGIEIPYNQLDVHLKKDNQDAAAKK</sequence>
<dbReference type="InterPro" id="IPR011014">
    <property type="entry name" value="MscS_channel_TM-2"/>
</dbReference>
<dbReference type="InterPro" id="IPR006685">
    <property type="entry name" value="MscS_channel_2nd"/>
</dbReference>
<dbReference type="EMBL" id="CZBY01000016">
    <property type="protein sequence ID" value="CUQ89294.1"/>
    <property type="molecule type" value="Genomic_DNA"/>
</dbReference>
<proteinExistence type="inferred from homology"/>
<dbReference type="SUPFAM" id="SSF82861">
    <property type="entry name" value="Mechanosensitive channel protein MscS (YggB), transmembrane region"/>
    <property type="match status" value="1"/>
</dbReference>
<dbReference type="InterPro" id="IPR023408">
    <property type="entry name" value="MscS_beta-dom_sf"/>
</dbReference>
<feature type="domain" description="Mechanosensitive ion channel MscS C-terminal" evidence="9">
    <location>
        <begin position="200"/>
        <end position="282"/>
    </location>
</feature>
<dbReference type="STRING" id="39492.ERS852540_01891"/>
<dbReference type="GO" id="GO:0005886">
    <property type="term" value="C:plasma membrane"/>
    <property type="evidence" value="ECO:0007669"/>
    <property type="project" value="UniProtKB-SubCell"/>
</dbReference>
<dbReference type="PANTHER" id="PTHR30221:SF1">
    <property type="entry name" value="SMALL-CONDUCTANCE MECHANOSENSITIVE CHANNEL"/>
    <property type="match status" value="1"/>
</dbReference>
<dbReference type="InterPro" id="IPR045275">
    <property type="entry name" value="MscS_archaea/bacteria_type"/>
</dbReference>
<gene>
    <name evidence="11" type="primary">mscS</name>
    <name evidence="11" type="ORF">ERS852540_01891</name>
</gene>
<keyword evidence="4 7" id="KW-0812">Transmembrane</keyword>
<dbReference type="SUPFAM" id="SSF50182">
    <property type="entry name" value="Sm-like ribonucleoproteins"/>
    <property type="match status" value="1"/>
</dbReference>
<protein>
    <submittedName>
        <fullName evidence="11">Small-conductance mechanosensitive channel</fullName>
    </submittedName>
</protein>
<dbReference type="AlphaFoldDB" id="A0A174ZQ43"/>
<dbReference type="Pfam" id="PF00924">
    <property type="entry name" value="MS_channel_2nd"/>
    <property type="match status" value="1"/>
</dbReference>
<feature type="domain" description="Mechanosensitive ion channel MscS" evidence="8">
    <location>
        <begin position="127"/>
        <end position="193"/>
    </location>
</feature>
<dbReference type="InterPro" id="IPR049278">
    <property type="entry name" value="MS_channel_C"/>
</dbReference>
<dbReference type="Gene3D" id="3.30.70.100">
    <property type="match status" value="1"/>
</dbReference>